<evidence type="ECO:0000256" key="7">
    <source>
        <dbReference type="ARBA" id="ARBA00023136"/>
    </source>
</evidence>
<dbReference type="EMBL" id="QLLG01000178">
    <property type="protein sequence ID" value="RMX67072.1"/>
    <property type="molecule type" value="Genomic_DNA"/>
</dbReference>
<accession>A0A3M6VLB0</accession>
<evidence type="ECO:0000259" key="10">
    <source>
        <dbReference type="Pfam" id="PF03553"/>
    </source>
</evidence>
<feature type="transmembrane region" description="Helical" evidence="9">
    <location>
        <begin position="750"/>
        <end position="772"/>
    </location>
</feature>
<dbReference type="Proteomes" id="UP000282087">
    <property type="component" value="Unassembled WGS sequence"/>
</dbReference>
<feature type="transmembrane region" description="Helical" evidence="9">
    <location>
        <begin position="139"/>
        <end position="164"/>
    </location>
</feature>
<feature type="transmembrane region" description="Helical" evidence="9">
    <location>
        <begin position="884"/>
        <end position="903"/>
    </location>
</feature>
<feature type="region of interest" description="Disordered" evidence="8">
    <location>
        <begin position="1350"/>
        <end position="1413"/>
    </location>
</feature>
<keyword evidence="5" id="KW-0067">ATP-binding</keyword>
<organism evidence="11 12">
    <name type="scientific">Peronospora effusa</name>
    <dbReference type="NCBI Taxonomy" id="542832"/>
    <lineage>
        <taxon>Eukaryota</taxon>
        <taxon>Sar</taxon>
        <taxon>Stramenopiles</taxon>
        <taxon>Oomycota</taxon>
        <taxon>Peronosporomycetes</taxon>
        <taxon>Peronosporales</taxon>
        <taxon>Peronosporaceae</taxon>
        <taxon>Peronospora</taxon>
    </lineage>
</organism>
<feature type="domain" description="Na+/H+ antiporter NhaC-like C-terminal" evidence="10">
    <location>
        <begin position="849"/>
        <end position="1180"/>
    </location>
</feature>
<reference evidence="11 12" key="1">
    <citation type="submission" date="2018-06" db="EMBL/GenBank/DDBJ databases">
        <title>Comparative genomics of downy mildews reveals potential adaptations to biotrophy.</title>
        <authorList>
            <person name="Fletcher K."/>
            <person name="Klosterman S.J."/>
            <person name="Derevnina L."/>
            <person name="Martin F."/>
            <person name="Koike S."/>
            <person name="Reyes Chin-Wo S."/>
            <person name="Mou B."/>
            <person name="Michelmore R."/>
        </authorList>
    </citation>
    <scope>NUCLEOTIDE SEQUENCE [LARGE SCALE GENOMIC DNA]</scope>
    <source>
        <strain evidence="11 12">R14</strain>
    </source>
</reference>
<evidence type="ECO:0000256" key="5">
    <source>
        <dbReference type="ARBA" id="ARBA00022840"/>
    </source>
</evidence>
<dbReference type="GO" id="GO:0005524">
    <property type="term" value="F:ATP binding"/>
    <property type="evidence" value="ECO:0007669"/>
    <property type="project" value="UniProtKB-KW"/>
</dbReference>
<feature type="transmembrane region" description="Helical" evidence="9">
    <location>
        <begin position="1003"/>
        <end position="1022"/>
    </location>
</feature>
<feature type="transmembrane region" description="Helical" evidence="9">
    <location>
        <begin position="473"/>
        <end position="500"/>
    </location>
</feature>
<feature type="transmembrane region" description="Helical" evidence="9">
    <location>
        <begin position="413"/>
        <end position="434"/>
    </location>
</feature>
<protein>
    <recommendedName>
        <fullName evidence="10">Na+/H+ antiporter NhaC-like C-terminal domain-containing protein</fullName>
    </recommendedName>
</protein>
<gene>
    <name evidence="11" type="ORF">DD238_001094</name>
</gene>
<keyword evidence="6 9" id="KW-1133">Transmembrane helix</keyword>
<feature type="transmembrane region" description="Helical" evidence="9">
    <location>
        <begin position="1195"/>
        <end position="1213"/>
    </location>
</feature>
<keyword evidence="12" id="KW-1185">Reference proteome</keyword>
<dbReference type="GO" id="GO:0005886">
    <property type="term" value="C:plasma membrane"/>
    <property type="evidence" value="ECO:0007669"/>
    <property type="project" value="UniProtKB-SubCell"/>
</dbReference>
<dbReference type="VEuPathDB" id="FungiDB:DD237_000857"/>
<evidence type="ECO:0000256" key="2">
    <source>
        <dbReference type="ARBA" id="ARBA00022475"/>
    </source>
</evidence>
<evidence type="ECO:0000313" key="12">
    <source>
        <dbReference type="Proteomes" id="UP000282087"/>
    </source>
</evidence>
<dbReference type="FunFam" id="3.90.640.10:FF:000003">
    <property type="entry name" value="Molecular chaperone DnaK"/>
    <property type="match status" value="1"/>
</dbReference>
<dbReference type="InterPro" id="IPR013126">
    <property type="entry name" value="Hsp_70_fam"/>
</dbReference>
<feature type="transmembrane region" description="Helical" evidence="9">
    <location>
        <begin position="440"/>
        <end position="461"/>
    </location>
</feature>
<feature type="transmembrane region" description="Helical" evidence="9">
    <location>
        <begin position="364"/>
        <end position="384"/>
    </location>
</feature>
<dbReference type="Pfam" id="PF00012">
    <property type="entry name" value="HSP70"/>
    <property type="match status" value="1"/>
</dbReference>
<keyword evidence="3 9" id="KW-0812">Transmembrane</keyword>
<evidence type="ECO:0000256" key="1">
    <source>
        <dbReference type="ARBA" id="ARBA00004651"/>
    </source>
</evidence>
<feature type="transmembrane region" description="Helical" evidence="9">
    <location>
        <begin position="113"/>
        <end position="133"/>
    </location>
</feature>
<evidence type="ECO:0000256" key="9">
    <source>
        <dbReference type="SAM" id="Phobius"/>
    </source>
</evidence>
<keyword evidence="7 9" id="KW-0472">Membrane</keyword>
<evidence type="ECO:0000313" key="11">
    <source>
        <dbReference type="EMBL" id="RMX67072.1"/>
    </source>
</evidence>
<dbReference type="InterPro" id="IPR018461">
    <property type="entry name" value="Na/H_Antiport_NhaC-like_C"/>
</dbReference>
<sequence>MEKRSHGSSSTTSKTMSYVPSSASARTYGTIADLGTDPLLETRAAASALVGPIPTVPVMTKKAERDGKNIWDEYYPLVQPAHQYHHRNDRGSSNYFFHGMFSADVMWAYRDAVIAYLVALYSMVVLSLTGLVFCKQWGILPNTAIVFGFRFLWFISPAVASLALRNIETPGMQYTTTLEHSAFVSFVQKLPLVKIHTSACALELCSSSARHFRLLLQPGWSTQYVQYVFNRIICMGYSRHCSFLQFNRTFVRKLEMVFSFNDVEALDSGLVFYPSWNFLGSSAATAIRRRAIDGNPTLWCDLARLIFPYFQLCGLVLLTLLTRIVFRYKLVCLCNDPGDWMEWILVSRYAICYSPHEDTIALEIVFSHSTILASAITGCIWALWHWPMIIADALDVVPKGSGYSVAETRDFHLLYVLAVFTLLLVGSRIIMCWIQGNSSYVIWSSVVYHATHNLFITSVFGQLTAPLYDKAQLFSFFSSESSICLLVTVWFSTCILSQMFRWTNLMPMLRRANSRATRALAAYLLRLFMLALAVACLCNAHGIPTSSISLQIPTVILQQVNFEASIELPELKNGSVYPRHLWYRIEDEEGAVLTNGSVKTLDGEGNYQSQLSIAIKQMQLTSYGQHSLTTTVWEKQEHSADPSPAPAPESVVTKTSQLNETDANASMIRPPTIVFDEMLLFRAVHTTSVAVSPGWISLLPPLVTLLMSAVLGQVTVSLLAGIWCGAIIVSNGNPFVAFLRTFDQYWVSAFTVNDHAGVLLFTIILGGTIGVVQKGGGGHGLALVAKTFMTSSLRMQLSTWLLCLVIFFDDYSCILIVGSSLRQVLSQTGVSREKFAAIIHTIGVCLPSMSPVSSWIGVEIGYVAAQLRDLKLDWDPFVTCLSCLHYRFFPILFIAFIFITIICEKDFGPMVQFEKDAAASPITNNGSATPVFPGPMDSPKPELAPLEPDITKPLRWQNAVLPFLSIVVLTFVGMIFDGFDVLYTKDPNGSYGILDALSHCDSVSSLIRASAAGWVIAVTLLLMQHIITLNEATKAWMEGVKDILDPTLILTLAWALGSIIAEVNTAPYIASVVEDSIPKQFLPAIACLLCYIVSFAVGSAFGTMAIMFPIIAPLSWSISGGDADNLRQCFGSILGGSVFGNTCSPIADTSILASLSAHVPLENHIRSILPYAVLVAVVSVAGGSLPIGLKICSTFTAFGVCLAVLLLVVFFFGTRVNTRYRSLSSCSFSSLSPPSRHDGENQHLLSTHELTATSNPYLHFYREFVKDHPRELTTVFDPELSDEVRSEMYSALDVGVAMKYSWAIPDERALQIIKHYGPIVEMGAGSGYWARLLQLRGVDIVAYDLHVAGDEEKDEDEREEKDVGKTAATSGEESLGEAEGTQGSGGDEADEELDEGDYEENEEESEDENEEEVEIEQVYWTEVIKGTPKDLHKHADRALFLCYPDDFEDSHESMAMASLCNYAGDTVIHVGELFGQTLCLPGAWGRTSSEEFQTHLATVYHKVLQVPLPSWHSSMDTLTVWKRTKSSITDGVMYAYIPEEERIDLIAASSSTRHLLLLGSTDAENEATATTIKKRRMFIGTRYIMRVQERVRRRRAGLLEDKDDDKSDKHASSLNKMQQILGVDVGSSNLRIATASLRDFAVSARVIESADGLRATPAAVAVDNDSISVGAIAKSLQGRKHGYTATATRLLLGDTIEKEEREKLIKKLPYKVHQRGDIFELELDGKTYSPEWAAEMMLDYLHTTAVTSLGDDPMENLSAVLAVPAGTNEHERVEYDQVANSAGFNVIATIDEPVAALHAVQRCVMEELHSPEILSTRRPIAVLDIGGYVSTVSLLEKERHGIGFSLLHTKSTVAVSGHLVNELLFRSVVGKFKEDHGIDLSVDYMASYRILEAVESAKIELSSRLSSGINLPFITADRKGAKHLVHTITAFGLSHVQESLARDAITLCDHALYDAGVSKQDLSGFVFIGGGAKSKFMRQQLEAYFKRPAFKTKSFNPEEAVVLGASEYGRQLIQEC</sequence>
<evidence type="ECO:0000256" key="8">
    <source>
        <dbReference type="SAM" id="MobiDB-lite"/>
    </source>
</evidence>
<dbReference type="PRINTS" id="PR00301">
    <property type="entry name" value="HEATSHOCK70"/>
</dbReference>
<feature type="transmembrane region" description="Helical" evidence="9">
    <location>
        <begin position="1081"/>
        <end position="1108"/>
    </location>
</feature>
<proteinExistence type="predicted"/>
<feature type="transmembrane region" description="Helical" evidence="9">
    <location>
        <begin position="960"/>
        <end position="983"/>
    </location>
</feature>
<comment type="subcellular location">
    <subcellularLocation>
        <location evidence="1">Cell membrane</location>
        <topology evidence="1">Multi-pass membrane protein</topology>
    </subcellularLocation>
</comment>
<dbReference type="PANTHER" id="PTHR43478:SF1">
    <property type="entry name" value="NA+_H+ ANTIPORTER NHAC-LIKE C-TERMINAL DOMAIN-CONTAINING PROTEIN"/>
    <property type="match status" value="1"/>
</dbReference>
<comment type="caution">
    <text evidence="11">The sequence shown here is derived from an EMBL/GenBank/DDBJ whole genome shotgun (WGS) entry which is preliminary data.</text>
</comment>
<dbReference type="GO" id="GO:0140662">
    <property type="term" value="F:ATP-dependent protein folding chaperone"/>
    <property type="evidence" value="ECO:0007669"/>
    <property type="project" value="InterPro"/>
</dbReference>
<evidence type="ECO:0000256" key="6">
    <source>
        <dbReference type="ARBA" id="ARBA00022989"/>
    </source>
</evidence>
<feature type="transmembrane region" description="Helical" evidence="9">
    <location>
        <begin position="705"/>
        <end position="729"/>
    </location>
</feature>
<dbReference type="Gene3D" id="3.30.420.40">
    <property type="match status" value="2"/>
</dbReference>
<evidence type="ECO:0000256" key="3">
    <source>
        <dbReference type="ARBA" id="ARBA00022692"/>
    </source>
</evidence>
<feature type="transmembrane region" description="Helical" evidence="9">
    <location>
        <begin position="520"/>
        <end position="540"/>
    </location>
</feature>
<keyword evidence="4" id="KW-0547">Nucleotide-binding</keyword>
<feature type="transmembrane region" description="Helical" evidence="9">
    <location>
        <begin position="1168"/>
        <end position="1189"/>
    </location>
</feature>
<dbReference type="PANTHER" id="PTHR43478">
    <property type="entry name" value="NA+/H+ ANTIPORTER-RELATED"/>
    <property type="match status" value="1"/>
</dbReference>
<feature type="transmembrane region" description="Helical" evidence="9">
    <location>
        <begin position="838"/>
        <end position="864"/>
    </location>
</feature>
<keyword evidence="2" id="KW-1003">Cell membrane</keyword>
<dbReference type="STRING" id="542832.A0A3M6VLB0"/>
<name>A0A3M6VLB0_9STRA</name>
<dbReference type="SUPFAM" id="SSF53067">
    <property type="entry name" value="Actin-like ATPase domain"/>
    <property type="match status" value="2"/>
</dbReference>
<feature type="transmembrane region" description="Helical" evidence="9">
    <location>
        <begin position="797"/>
        <end position="817"/>
    </location>
</feature>
<dbReference type="Pfam" id="PF03553">
    <property type="entry name" value="Na_H_antiporter"/>
    <property type="match status" value="1"/>
</dbReference>
<dbReference type="InterPro" id="IPR043129">
    <property type="entry name" value="ATPase_NBD"/>
</dbReference>
<dbReference type="Gene3D" id="3.90.640.10">
    <property type="entry name" value="Actin, Chain A, domain 4"/>
    <property type="match status" value="1"/>
</dbReference>
<feature type="transmembrane region" description="Helical" evidence="9">
    <location>
        <begin position="1043"/>
        <end position="1061"/>
    </location>
</feature>
<evidence type="ECO:0000256" key="4">
    <source>
        <dbReference type="ARBA" id="ARBA00022741"/>
    </source>
</evidence>
<feature type="compositionally biased region" description="Acidic residues" evidence="8">
    <location>
        <begin position="1387"/>
        <end position="1413"/>
    </location>
</feature>